<organism evidence="1 2">
    <name type="scientific">Prymnesium parvum</name>
    <name type="common">Toxic golden alga</name>
    <dbReference type="NCBI Taxonomy" id="97485"/>
    <lineage>
        <taxon>Eukaryota</taxon>
        <taxon>Haptista</taxon>
        <taxon>Haptophyta</taxon>
        <taxon>Prymnesiophyceae</taxon>
        <taxon>Prymnesiales</taxon>
        <taxon>Prymnesiaceae</taxon>
        <taxon>Prymnesium</taxon>
    </lineage>
</organism>
<dbReference type="SUPFAM" id="SSF50156">
    <property type="entry name" value="PDZ domain-like"/>
    <property type="match status" value="2"/>
</dbReference>
<dbReference type="EMBL" id="JBGBPQ010000008">
    <property type="protein sequence ID" value="KAL1521045.1"/>
    <property type="molecule type" value="Genomic_DNA"/>
</dbReference>
<protein>
    <recommendedName>
        <fullName evidence="3">PDZ domain-containing protein</fullName>
    </recommendedName>
</protein>
<dbReference type="AlphaFoldDB" id="A0AB34JHG1"/>
<name>A0AB34JHG1_PRYPA</name>
<comment type="caution">
    <text evidence="1">The sequence shown here is derived from an EMBL/GenBank/DDBJ whole genome shotgun (WGS) entry which is preliminary data.</text>
</comment>
<dbReference type="Proteomes" id="UP001515480">
    <property type="component" value="Unassembled WGS sequence"/>
</dbReference>
<evidence type="ECO:0008006" key="3">
    <source>
        <dbReference type="Google" id="ProtNLM"/>
    </source>
</evidence>
<keyword evidence="2" id="KW-1185">Reference proteome</keyword>
<proteinExistence type="predicted"/>
<evidence type="ECO:0000313" key="1">
    <source>
        <dbReference type="EMBL" id="KAL1521045.1"/>
    </source>
</evidence>
<evidence type="ECO:0000313" key="2">
    <source>
        <dbReference type="Proteomes" id="UP001515480"/>
    </source>
</evidence>
<dbReference type="InterPro" id="IPR036034">
    <property type="entry name" value="PDZ_sf"/>
</dbReference>
<dbReference type="Gene3D" id="2.30.42.10">
    <property type="match status" value="1"/>
</dbReference>
<sequence>MAFRVAVPLDKPRPPRRQRTLMGLSWDRAPAAGHPHTRAVVSQTFDRFPAASRLFAGDRVVEVNGNPISTPEDVVFHWESAPAGSVVVLHVLRGATHTVRLRAPLSPGEVEWCGDIAPLVRSVRPRASTSDVAPSPPGGDGGLCAGDLIVAIGGGAISSPGEAEAALQSGFTDVREGELMVDLQRSPCSPIPDTSGCWDEVCCVWLTGRTRVPRARTRLLGGETAQIDAAPLLEFS</sequence>
<accession>A0AB34JHG1</accession>
<gene>
    <name evidence="1" type="ORF">AB1Y20_022600</name>
</gene>
<reference evidence="1 2" key="1">
    <citation type="journal article" date="2024" name="Science">
        <title>Giant polyketide synthase enzymes in the biosynthesis of giant marine polyether toxins.</title>
        <authorList>
            <person name="Fallon T.R."/>
            <person name="Shende V.V."/>
            <person name="Wierzbicki I.H."/>
            <person name="Pendleton A.L."/>
            <person name="Watervoot N.F."/>
            <person name="Auber R.P."/>
            <person name="Gonzalez D.J."/>
            <person name="Wisecaver J.H."/>
            <person name="Moore B.S."/>
        </authorList>
    </citation>
    <scope>NUCLEOTIDE SEQUENCE [LARGE SCALE GENOMIC DNA]</scope>
    <source>
        <strain evidence="1 2">12B1</strain>
    </source>
</reference>